<dbReference type="InterPro" id="IPR042099">
    <property type="entry name" value="ANL_N_sf"/>
</dbReference>
<dbReference type="InterPro" id="IPR000873">
    <property type="entry name" value="AMP-dep_synth/lig_dom"/>
</dbReference>
<comment type="similarity">
    <text evidence="1">Belongs to the ATP-dependent AMP-binding enzyme family.</text>
</comment>
<evidence type="ECO:0000313" key="5">
    <source>
        <dbReference type="Proteomes" id="UP000008514"/>
    </source>
</evidence>
<dbReference type="GO" id="GO:0031956">
    <property type="term" value="F:medium-chain fatty acid-CoA ligase activity"/>
    <property type="evidence" value="ECO:0007669"/>
    <property type="project" value="TreeGrafter"/>
</dbReference>
<dbReference type="SUPFAM" id="SSF56801">
    <property type="entry name" value="Acetyl-CoA synthetase-like"/>
    <property type="match status" value="1"/>
</dbReference>
<dbReference type="GO" id="GO:0006631">
    <property type="term" value="P:fatty acid metabolic process"/>
    <property type="evidence" value="ECO:0007669"/>
    <property type="project" value="TreeGrafter"/>
</dbReference>
<organism evidence="4 5">
    <name type="scientific">Psychroflexus torquis (strain ATCC 700755 / CIP 106069 / ACAM 623)</name>
    <dbReference type="NCBI Taxonomy" id="313595"/>
    <lineage>
        <taxon>Bacteria</taxon>
        <taxon>Pseudomonadati</taxon>
        <taxon>Bacteroidota</taxon>
        <taxon>Flavobacteriia</taxon>
        <taxon>Flavobacteriales</taxon>
        <taxon>Flavobacteriaceae</taxon>
        <taxon>Psychroflexus</taxon>
    </lineage>
</organism>
<dbReference type="PANTHER" id="PTHR43201:SF5">
    <property type="entry name" value="MEDIUM-CHAIN ACYL-COA LIGASE ACSF2, MITOCHONDRIAL"/>
    <property type="match status" value="1"/>
</dbReference>
<keyword evidence="5" id="KW-1185">Reference proteome</keyword>
<reference evidence="4" key="2">
    <citation type="submission" date="2012-09" db="EMBL/GenBank/DDBJ databases">
        <title>The complete sequence of Psychroflexus torquis an extreme psychrophile from sea-ice that is stimulated by light.</title>
        <authorList>
            <person name="Feng S."/>
            <person name="Powell S.M."/>
            <person name="Bowman J.P."/>
        </authorList>
    </citation>
    <scope>NUCLEOTIDE SEQUENCE [LARGE SCALE GENOMIC DNA]</scope>
    <source>
        <strain evidence="4">ATCC 700755</strain>
    </source>
</reference>
<gene>
    <name evidence="4" type="ordered locus">P700755_003680</name>
</gene>
<dbReference type="InterPro" id="IPR045851">
    <property type="entry name" value="AMP-bd_C_sf"/>
</dbReference>
<name>K4IXR3_PSYTT</name>
<evidence type="ECO:0000259" key="3">
    <source>
        <dbReference type="Pfam" id="PF00501"/>
    </source>
</evidence>
<dbReference type="STRING" id="313595.P700755_003680"/>
<evidence type="ECO:0000313" key="4">
    <source>
        <dbReference type="EMBL" id="AFU70270.1"/>
    </source>
</evidence>
<dbReference type="KEGG" id="ptq:P700755_003680"/>
<accession>K4IXR3</accession>
<evidence type="ECO:0000256" key="1">
    <source>
        <dbReference type="ARBA" id="ARBA00006432"/>
    </source>
</evidence>
<dbReference type="Proteomes" id="UP000008514">
    <property type="component" value="Chromosome"/>
</dbReference>
<dbReference type="Gene3D" id="3.30.300.30">
    <property type="match status" value="1"/>
</dbReference>
<dbReference type="Pfam" id="PF00501">
    <property type="entry name" value="AMP-binding"/>
    <property type="match status" value="1"/>
</dbReference>
<dbReference type="AlphaFoldDB" id="K4IXR3"/>
<dbReference type="EMBL" id="CP003879">
    <property type="protein sequence ID" value="AFU70270.1"/>
    <property type="molecule type" value="Genomic_DNA"/>
</dbReference>
<proteinExistence type="inferred from homology"/>
<reference evidence="4" key="1">
    <citation type="submission" date="2006-03" db="EMBL/GenBank/DDBJ databases">
        <authorList>
            <person name="Bowman J."/>
            <person name="Ferriera S."/>
            <person name="Johnson J."/>
            <person name="Kravitz S."/>
            <person name="Halpern A."/>
            <person name="Remington K."/>
            <person name="Beeson K."/>
            <person name="Tran B."/>
            <person name="Rogers Y.-H."/>
            <person name="Friedman R."/>
            <person name="Venter J.C."/>
        </authorList>
    </citation>
    <scope>NUCLEOTIDE SEQUENCE [LARGE SCALE GENOMIC DNA]</scope>
    <source>
        <strain evidence="4">ATCC 700755</strain>
    </source>
</reference>
<dbReference type="Gene3D" id="3.40.50.12780">
    <property type="entry name" value="N-terminal domain of ligase-like"/>
    <property type="match status" value="1"/>
</dbReference>
<feature type="domain" description="AMP-dependent synthetase/ligase" evidence="3">
    <location>
        <begin position="62"/>
        <end position="221"/>
    </location>
</feature>
<dbReference type="RefSeq" id="WP_015025815.1">
    <property type="nucleotide sequence ID" value="NC_018721.1"/>
</dbReference>
<dbReference type="HOGENOM" id="CLU_062005_0_0_10"/>
<sequence length="365" mass="41662">MMVSTPFAIHPNFKINGIHFDRNELYSVAYSYVKEGEAYEEKIGDFLIDWLNDDYDTIKVRTSGSTGDPKVYFIDKQKMVNSALATGKFFKVKEGTKALLCLPADYIGGRMMLVRAMILGWDLDIVEPKSNPLDNLFKTYDVCAMTPFQMDYSLGRLHLIKKLIVGGGTVSEHLIGLIQGIPAKVFEVYGMTETISHIAARRLNPKKDNKEKRPFKALPNVSISKNEDNCLIIKAPKILEEELQTNDIVEVLTFKKFYWKGRLDNIINSGGVKIFPESVEEKLQKRITQRFFIAGLADDSLGEQVVLFVEAPQNEKFLSDLKEVVKKLKTFDKYERPKNVYLIEKFEETPSGKIHRQKTLKKLMG</sequence>
<keyword evidence="2 4" id="KW-0436">Ligase</keyword>
<evidence type="ECO:0000256" key="2">
    <source>
        <dbReference type="ARBA" id="ARBA00022598"/>
    </source>
</evidence>
<dbReference type="PANTHER" id="PTHR43201">
    <property type="entry name" value="ACYL-COA SYNTHETASE"/>
    <property type="match status" value="1"/>
</dbReference>
<dbReference type="eggNOG" id="COG0318">
    <property type="taxonomic scope" value="Bacteria"/>
</dbReference>
<protein>
    <submittedName>
        <fullName evidence="4">O-succinylbenzoic acid--CoA ligase MenE</fullName>
    </submittedName>
</protein>